<sequence length="528" mass="58657">MSELEAQLESSAGVGQKNRSKFKPISLPHVYGRRDSLLAPWPDPRLFALSRPGGPLASRGTSRCFVGDNHIPGLRSETTSALPHTSPHLSPPLSSPANTLDFHSIQSSSHRSLHRPLPSASKSLERQQQVQQEGSGQPTRTYRNLKTLPSNVHRVHRVPELAVLRLHVNQDTGKDMQADQMQAHWSDPLASEGYGRRPTPRPTPDLEGIQQTGHATQGIEMSPSIPSDLLPPVEQASVGTQQGSSPPDPHTRSRHPSDHGASPEEVASLHLEQQTSISTNSSDYHSILGEVKKENIKSLPEQYTDAGIVEEILELTNKHDILSEKVDGIVEGNQELLEEVQSMSENISTLMENMRSHATPSDSLFQEKKKPNQPKCRTEEALVLAASVRDYLAVLLRVKDVGLVSVSAEDASRFAKLCDTDETGDAELEETLVQTAFFTWLKTLKQELKLSKKSKREQQSNIVQRRRKMRKRTLFTQRHDTAMNDPRLHKHLGLLERLGVDGMSSDESDGEDMGPDTSGRMFRIRKPV</sequence>
<evidence type="ECO:0000313" key="3">
    <source>
        <dbReference type="Proteomes" id="UP000807025"/>
    </source>
</evidence>
<feature type="compositionally biased region" description="Acidic residues" evidence="1">
    <location>
        <begin position="504"/>
        <end position="514"/>
    </location>
</feature>
<dbReference type="AlphaFoldDB" id="A0A9P5ZJN7"/>
<gene>
    <name evidence="2" type="ORF">BDN71DRAFT_1512802</name>
</gene>
<keyword evidence="3" id="KW-1185">Reference proteome</keyword>
<proteinExistence type="predicted"/>
<name>A0A9P5ZJN7_PLEER</name>
<feature type="compositionally biased region" description="Basic and acidic residues" evidence="1">
    <location>
        <begin position="249"/>
        <end position="262"/>
    </location>
</feature>
<feature type="compositionally biased region" description="Polar residues" evidence="1">
    <location>
        <begin position="133"/>
        <end position="149"/>
    </location>
</feature>
<feature type="region of interest" description="Disordered" evidence="1">
    <location>
        <begin position="68"/>
        <end position="149"/>
    </location>
</feature>
<reference evidence="2" key="1">
    <citation type="submission" date="2020-11" db="EMBL/GenBank/DDBJ databases">
        <authorList>
            <consortium name="DOE Joint Genome Institute"/>
            <person name="Ahrendt S."/>
            <person name="Riley R."/>
            <person name="Andreopoulos W."/>
            <person name="Labutti K."/>
            <person name="Pangilinan J."/>
            <person name="Ruiz-Duenas F.J."/>
            <person name="Barrasa J.M."/>
            <person name="Sanchez-Garcia M."/>
            <person name="Camarero S."/>
            <person name="Miyauchi S."/>
            <person name="Serrano A."/>
            <person name="Linde D."/>
            <person name="Babiker R."/>
            <person name="Drula E."/>
            <person name="Ayuso-Fernandez I."/>
            <person name="Pacheco R."/>
            <person name="Padilla G."/>
            <person name="Ferreira P."/>
            <person name="Barriuso J."/>
            <person name="Kellner H."/>
            <person name="Castanera R."/>
            <person name="Alfaro M."/>
            <person name="Ramirez L."/>
            <person name="Pisabarro A.G."/>
            <person name="Kuo A."/>
            <person name="Tritt A."/>
            <person name="Lipzen A."/>
            <person name="He G."/>
            <person name="Yan M."/>
            <person name="Ng V."/>
            <person name="Cullen D."/>
            <person name="Martin F."/>
            <person name="Rosso M.-N."/>
            <person name="Henrissat B."/>
            <person name="Hibbett D."/>
            <person name="Martinez A.T."/>
            <person name="Grigoriev I.V."/>
        </authorList>
    </citation>
    <scope>NUCLEOTIDE SEQUENCE</scope>
    <source>
        <strain evidence="2">ATCC 90797</strain>
    </source>
</reference>
<comment type="caution">
    <text evidence="2">The sequence shown here is derived from an EMBL/GenBank/DDBJ whole genome shotgun (WGS) entry which is preliminary data.</text>
</comment>
<dbReference type="Proteomes" id="UP000807025">
    <property type="component" value="Unassembled WGS sequence"/>
</dbReference>
<dbReference type="EMBL" id="MU154700">
    <property type="protein sequence ID" value="KAF9488726.1"/>
    <property type="molecule type" value="Genomic_DNA"/>
</dbReference>
<feature type="region of interest" description="Disordered" evidence="1">
    <location>
        <begin position="186"/>
        <end position="267"/>
    </location>
</feature>
<protein>
    <submittedName>
        <fullName evidence="2">Uncharacterized protein</fullName>
    </submittedName>
</protein>
<dbReference type="OrthoDB" id="3224221at2759"/>
<accession>A0A9P5ZJN7</accession>
<feature type="region of interest" description="Disordered" evidence="1">
    <location>
        <begin position="501"/>
        <end position="528"/>
    </location>
</feature>
<evidence type="ECO:0000256" key="1">
    <source>
        <dbReference type="SAM" id="MobiDB-lite"/>
    </source>
</evidence>
<evidence type="ECO:0000313" key="2">
    <source>
        <dbReference type="EMBL" id="KAF9488726.1"/>
    </source>
</evidence>
<feature type="region of interest" description="Disordered" evidence="1">
    <location>
        <begin position="1"/>
        <end position="26"/>
    </location>
</feature>
<organism evidence="2 3">
    <name type="scientific">Pleurotus eryngii</name>
    <name type="common">Boletus of the steppes</name>
    <dbReference type="NCBI Taxonomy" id="5323"/>
    <lineage>
        <taxon>Eukaryota</taxon>
        <taxon>Fungi</taxon>
        <taxon>Dikarya</taxon>
        <taxon>Basidiomycota</taxon>
        <taxon>Agaricomycotina</taxon>
        <taxon>Agaricomycetes</taxon>
        <taxon>Agaricomycetidae</taxon>
        <taxon>Agaricales</taxon>
        <taxon>Pleurotineae</taxon>
        <taxon>Pleurotaceae</taxon>
        <taxon>Pleurotus</taxon>
    </lineage>
</organism>